<comment type="caution">
    <text evidence="9">The sequence shown here is derived from an EMBL/GenBank/DDBJ whole genome shotgun (WGS) entry which is preliminary data.</text>
</comment>
<accession>A0A0G1I056</accession>
<reference evidence="9 10" key="1">
    <citation type="journal article" date="2015" name="Nature">
        <title>rRNA introns, odd ribosomes, and small enigmatic genomes across a large radiation of phyla.</title>
        <authorList>
            <person name="Brown C.T."/>
            <person name="Hug L.A."/>
            <person name="Thomas B.C."/>
            <person name="Sharon I."/>
            <person name="Castelle C.J."/>
            <person name="Singh A."/>
            <person name="Wilkins M.J."/>
            <person name="Williams K.H."/>
            <person name="Banfield J.F."/>
        </authorList>
    </citation>
    <scope>NUCLEOTIDE SEQUENCE [LARGE SCALE GENOMIC DNA]</scope>
</reference>
<evidence type="ECO:0000256" key="4">
    <source>
        <dbReference type="ARBA" id="ARBA00011990"/>
    </source>
</evidence>
<feature type="domain" description="NAD(P)-binding" evidence="8">
    <location>
        <begin position="4"/>
        <end position="305"/>
    </location>
</feature>
<evidence type="ECO:0000256" key="5">
    <source>
        <dbReference type="ARBA" id="ARBA00023027"/>
    </source>
</evidence>
<dbReference type="EMBL" id="LCIH01000003">
    <property type="protein sequence ID" value="KKT52188.1"/>
    <property type="molecule type" value="Genomic_DNA"/>
</dbReference>
<evidence type="ECO:0000259" key="8">
    <source>
        <dbReference type="Pfam" id="PF16363"/>
    </source>
</evidence>
<evidence type="ECO:0000256" key="6">
    <source>
        <dbReference type="ARBA" id="ARBA00023239"/>
    </source>
</evidence>
<dbReference type="GO" id="GO:0008460">
    <property type="term" value="F:dTDP-glucose 4,6-dehydratase activity"/>
    <property type="evidence" value="ECO:0007669"/>
    <property type="project" value="UniProtKB-EC"/>
</dbReference>
<dbReference type="CDD" id="cd05246">
    <property type="entry name" value="dTDP_GD_SDR_e"/>
    <property type="match status" value="1"/>
</dbReference>
<dbReference type="PANTHER" id="PTHR43000">
    <property type="entry name" value="DTDP-D-GLUCOSE 4,6-DEHYDRATASE-RELATED"/>
    <property type="match status" value="1"/>
</dbReference>
<dbReference type="GO" id="GO:0009225">
    <property type="term" value="P:nucleotide-sugar metabolic process"/>
    <property type="evidence" value="ECO:0007669"/>
    <property type="project" value="InterPro"/>
</dbReference>
<dbReference type="InterPro" id="IPR036291">
    <property type="entry name" value="NAD(P)-bd_dom_sf"/>
</dbReference>
<dbReference type="EC" id="4.2.1.46" evidence="4 7"/>
<dbReference type="InterPro" id="IPR016040">
    <property type="entry name" value="NAD(P)-bd_dom"/>
</dbReference>
<dbReference type="PATRIC" id="fig|1618387.3.peg.217"/>
<gene>
    <name evidence="9" type="ORF">UW44_C0003G0031</name>
</gene>
<dbReference type="Proteomes" id="UP000034006">
    <property type="component" value="Unassembled WGS sequence"/>
</dbReference>
<comment type="cofactor">
    <cofactor evidence="2 7">
        <name>NAD(+)</name>
        <dbReference type="ChEBI" id="CHEBI:57540"/>
    </cofactor>
</comment>
<dbReference type="SUPFAM" id="SSF51735">
    <property type="entry name" value="NAD(P)-binding Rossmann-fold domains"/>
    <property type="match status" value="1"/>
</dbReference>
<dbReference type="STRING" id="1618387.UW44_C0003G0031"/>
<dbReference type="Pfam" id="PF16363">
    <property type="entry name" value="GDP_Man_Dehyd"/>
    <property type="match status" value="1"/>
</dbReference>
<evidence type="ECO:0000256" key="1">
    <source>
        <dbReference type="ARBA" id="ARBA00001539"/>
    </source>
</evidence>
<name>A0A0G1I056_9BACT</name>
<keyword evidence="6 7" id="KW-0456">Lyase</keyword>
<proteinExistence type="inferred from homology"/>
<dbReference type="NCBIfam" id="TIGR01181">
    <property type="entry name" value="dTDP_gluc_dehyt"/>
    <property type="match status" value="1"/>
</dbReference>
<comment type="catalytic activity">
    <reaction evidence="1 7">
        <text>dTDP-alpha-D-glucose = dTDP-4-dehydro-6-deoxy-alpha-D-glucose + H2O</text>
        <dbReference type="Rhea" id="RHEA:17221"/>
        <dbReference type="ChEBI" id="CHEBI:15377"/>
        <dbReference type="ChEBI" id="CHEBI:57477"/>
        <dbReference type="ChEBI" id="CHEBI:57649"/>
        <dbReference type="EC" id="4.2.1.46"/>
    </reaction>
</comment>
<evidence type="ECO:0000313" key="10">
    <source>
        <dbReference type="Proteomes" id="UP000034006"/>
    </source>
</evidence>
<dbReference type="AlphaFoldDB" id="A0A0G1I056"/>
<dbReference type="InterPro" id="IPR005888">
    <property type="entry name" value="dTDP_Gluc_deHydtase"/>
</dbReference>
<evidence type="ECO:0000256" key="2">
    <source>
        <dbReference type="ARBA" id="ARBA00001911"/>
    </source>
</evidence>
<sequence>MKLLITGGAGFIGSNFIHYWLRKHAKDQIINLDSLTYAGHLESLKDISHRHHYTFVKGDINNSELVDSLMSQVHAVVHFAAETHVDRSITDPMIFTRTNVIGTQVLLEAAKKYGTRFHHISTDEVFGALKLDTKNKFNTKTKYSPNSPYSASKAASDHLVMSYHTTFGLPVTITNCSNNFGPYQDTEKFISRTITNLLEGKNILIYGDGKYVRDWMHVEDHCRAIEMVLLKGKIGSTYTVGGMNKDISNLEVSKKILKIMKLPESRIEYIKDRPGHDRRYAVSWKKINKELGWEPKEKFSKRLKQTIDWYRANEWWWKDMKVKSEDFYKNS</sequence>
<protein>
    <recommendedName>
        <fullName evidence="4 7">dTDP-glucose 4,6-dehydratase</fullName>
        <ecNumber evidence="4 7">4.2.1.46</ecNumber>
    </recommendedName>
</protein>
<organism evidence="9 10">
    <name type="scientific">Candidatus Collierbacteria bacterium GW2011_GWB2_44_22</name>
    <dbReference type="NCBI Taxonomy" id="1618387"/>
    <lineage>
        <taxon>Bacteria</taxon>
        <taxon>Candidatus Collieribacteriota</taxon>
    </lineage>
</organism>
<dbReference type="Gene3D" id="3.90.25.10">
    <property type="entry name" value="UDP-galactose 4-epimerase, domain 1"/>
    <property type="match status" value="1"/>
</dbReference>
<evidence type="ECO:0000256" key="7">
    <source>
        <dbReference type="RuleBase" id="RU004473"/>
    </source>
</evidence>
<evidence type="ECO:0000256" key="3">
    <source>
        <dbReference type="ARBA" id="ARBA00008178"/>
    </source>
</evidence>
<keyword evidence="5" id="KW-0520">NAD</keyword>
<evidence type="ECO:0000313" key="9">
    <source>
        <dbReference type="EMBL" id="KKT52188.1"/>
    </source>
</evidence>
<comment type="similarity">
    <text evidence="3 7">Belongs to the NAD(P)-dependent epimerase/dehydratase family. dTDP-glucose dehydratase subfamily.</text>
</comment>
<dbReference type="Gene3D" id="3.40.50.720">
    <property type="entry name" value="NAD(P)-binding Rossmann-like Domain"/>
    <property type="match status" value="1"/>
</dbReference>